<gene>
    <name evidence="2" type="ORF">FKW44_006844</name>
</gene>
<dbReference type="Pfam" id="PF23055">
    <property type="entry name" value="DUF7041"/>
    <property type="match status" value="1"/>
</dbReference>
<dbReference type="OrthoDB" id="6377149at2759"/>
<proteinExistence type="predicted"/>
<reference evidence="3" key="1">
    <citation type="submission" date="2021-01" db="EMBL/GenBank/DDBJ databases">
        <title>Caligus Genome Assembly.</title>
        <authorList>
            <person name="Gallardo-Escarate C."/>
        </authorList>
    </citation>
    <scope>NUCLEOTIDE SEQUENCE [LARGE SCALE GENOMIC DNA]</scope>
</reference>
<dbReference type="AlphaFoldDB" id="A0A7T8QT67"/>
<keyword evidence="3" id="KW-1185">Reference proteome</keyword>
<evidence type="ECO:0000313" key="2">
    <source>
        <dbReference type="EMBL" id="QQP54123.1"/>
    </source>
</evidence>
<organism evidence="2 3">
    <name type="scientific">Caligus rogercresseyi</name>
    <name type="common">Sea louse</name>
    <dbReference type="NCBI Taxonomy" id="217165"/>
    <lineage>
        <taxon>Eukaryota</taxon>
        <taxon>Metazoa</taxon>
        <taxon>Ecdysozoa</taxon>
        <taxon>Arthropoda</taxon>
        <taxon>Crustacea</taxon>
        <taxon>Multicrustacea</taxon>
        <taxon>Hexanauplia</taxon>
        <taxon>Copepoda</taxon>
        <taxon>Siphonostomatoida</taxon>
        <taxon>Caligidae</taxon>
        <taxon>Caligus</taxon>
    </lineage>
</organism>
<dbReference type="Proteomes" id="UP000595437">
    <property type="component" value="Chromosome 4"/>
</dbReference>
<dbReference type="EMBL" id="CP045893">
    <property type="protein sequence ID" value="QQP54123.1"/>
    <property type="molecule type" value="Genomic_DNA"/>
</dbReference>
<dbReference type="InterPro" id="IPR055469">
    <property type="entry name" value="DUF7041"/>
</dbReference>
<name>A0A7T8QT67_CALRO</name>
<sequence>MLSNQNIVTNSEVSLQAVSLKLPGFWPQQASIWFCQAESQFKMKGIKSEDTKYHHVVASSTKLRPFA</sequence>
<feature type="domain" description="DUF7041" evidence="1">
    <location>
        <begin position="22"/>
        <end position="59"/>
    </location>
</feature>
<dbReference type="PANTHER" id="PTHR33327:SF3">
    <property type="entry name" value="RNA-DIRECTED DNA POLYMERASE"/>
    <property type="match status" value="1"/>
</dbReference>
<evidence type="ECO:0000259" key="1">
    <source>
        <dbReference type="Pfam" id="PF23055"/>
    </source>
</evidence>
<evidence type="ECO:0000313" key="3">
    <source>
        <dbReference type="Proteomes" id="UP000595437"/>
    </source>
</evidence>
<dbReference type="PANTHER" id="PTHR33327">
    <property type="entry name" value="ENDONUCLEASE"/>
    <property type="match status" value="1"/>
</dbReference>
<protein>
    <recommendedName>
        <fullName evidence="1">DUF7041 domain-containing protein</fullName>
    </recommendedName>
</protein>
<accession>A0A7T8QT67</accession>